<gene>
    <name evidence="2" type="ORF">L0C25_23230</name>
</gene>
<dbReference type="RefSeq" id="WP_271634217.1">
    <property type="nucleotide sequence ID" value="NZ_CP094970.1"/>
</dbReference>
<protein>
    <submittedName>
        <fullName evidence="2">Maleylpyruvate isomerase family mycothiol-dependent enzyme</fullName>
    </submittedName>
</protein>
<feature type="domain" description="Mycothiol-dependent maleylpyruvate isomerase metal-binding" evidence="1">
    <location>
        <begin position="14"/>
        <end position="95"/>
    </location>
</feature>
<sequence length="209" mass="23262">MTTDSGIREAIVTERTELADILDGLDEEAWDHPSLCAGWRVREVVAHITMAFRYSLPRVALEMVKSRGRFDAMADRRARVDADELSVRELAAAVRDNIHHPWKPPGGGLAGALSHDTIHGLDITTPLGIDWKVPEERMRMIHRGMRPKNIAFFGVDLDDIELRADDMDWSYGTGEPVEGTAQDLLLVLCGRTLPPGRLRGAPSSRFTRG</sequence>
<evidence type="ECO:0000259" key="1">
    <source>
        <dbReference type="Pfam" id="PF11716"/>
    </source>
</evidence>
<organism evidence="2 3">
    <name type="scientific">Solicola gregarius</name>
    <dbReference type="NCBI Taxonomy" id="2908642"/>
    <lineage>
        <taxon>Bacteria</taxon>
        <taxon>Bacillati</taxon>
        <taxon>Actinomycetota</taxon>
        <taxon>Actinomycetes</taxon>
        <taxon>Propionibacteriales</taxon>
        <taxon>Nocardioidaceae</taxon>
        <taxon>Solicola</taxon>
    </lineage>
</organism>
<dbReference type="GO" id="GO:0016853">
    <property type="term" value="F:isomerase activity"/>
    <property type="evidence" value="ECO:0007669"/>
    <property type="project" value="UniProtKB-KW"/>
</dbReference>
<name>A0AA46THG1_9ACTN</name>
<dbReference type="EMBL" id="CP094970">
    <property type="protein sequence ID" value="UYM05386.1"/>
    <property type="molecule type" value="Genomic_DNA"/>
</dbReference>
<dbReference type="Gene3D" id="1.20.120.450">
    <property type="entry name" value="dinb family like domain"/>
    <property type="match status" value="1"/>
</dbReference>
<dbReference type="SUPFAM" id="SSF109854">
    <property type="entry name" value="DinB/YfiT-like putative metalloenzymes"/>
    <property type="match status" value="1"/>
</dbReference>
<dbReference type="AlphaFoldDB" id="A0AA46THG1"/>
<accession>A0AA46THG1</accession>
<dbReference type="InterPro" id="IPR017517">
    <property type="entry name" value="Maleyloyr_isom"/>
</dbReference>
<reference evidence="2" key="1">
    <citation type="submission" date="2022-01" db="EMBL/GenBank/DDBJ databases">
        <title>Nocardioidaceae gen. sp. A5X3R13.</title>
        <authorList>
            <person name="Lopez Marin M.A."/>
            <person name="Uhlik O."/>
        </authorList>
    </citation>
    <scope>NUCLEOTIDE SEQUENCE</scope>
    <source>
        <strain evidence="2">A5X3R13</strain>
    </source>
</reference>
<dbReference type="Pfam" id="PF11716">
    <property type="entry name" value="MDMPI_N"/>
    <property type="match status" value="1"/>
</dbReference>
<evidence type="ECO:0000313" key="2">
    <source>
        <dbReference type="EMBL" id="UYM05386.1"/>
    </source>
</evidence>
<dbReference type="KEGG" id="sgrg:L0C25_23230"/>
<dbReference type="InterPro" id="IPR024344">
    <property type="entry name" value="MDMPI_metal-binding"/>
</dbReference>
<keyword evidence="3" id="KW-1185">Reference proteome</keyword>
<proteinExistence type="predicted"/>
<keyword evidence="2" id="KW-0413">Isomerase</keyword>
<dbReference type="Proteomes" id="UP001164390">
    <property type="component" value="Chromosome"/>
</dbReference>
<dbReference type="InterPro" id="IPR034660">
    <property type="entry name" value="DinB/YfiT-like"/>
</dbReference>
<dbReference type="GO" id="GO:0046872">
    <property type="term" value="F:metal ion binding"/>
    <property type="evidence" value="ECO:0007669"/>
    <property type="project" value="InterPro"/>
</dbReference>
<dbReference type="NCBIfam" id="TIGR03083">
    <property type="entry name" value="maleylpyruvate isomerase family mycothiol-dependent enzyme"/>
    <property type="match status" value="1"/>
</dbReference>
<evidence type="ECO:0000313" key="3">
    <source>
        <dbReference type="Proteomes" id="UP001164390"/>
    </source>
</evidence>